<keyword evidence="11" id="KW-1185">Reference proteome</keyword>
<reference evidence="10 11" key="1">
    <citation type="submission" date="2019-01" db="EMBL/GenBank/DDBJ databases">
        <authorList>
            <person name="Chen W.-M."/>
        </authorList>
    </citation>
    <scope>NUCLEOTIDE SEQUENCE [LARGE SCALE GENOMIC DNA]</scope>
    <source>
        <strain evidence="10 11">YBJ-36</strain>
    </source>
</reference>
<name>A0A437MZD6_9SPHI</name>
<keyword evidence="3 7" id="KW-0378">Hydrolase</keyword>
<feature type="active site" description="Proton donor" evidence="5">
    <location>
        <position position="241"/>
    </location>
</feature>
<feature type="site" description="Important for catalytic activity, responsible for pKa modulation of the active site Glu and correct orientation of both the proton donor and substrate" evidence="6">
    <location>
        <position position="174"/>
    </location>
</feature>
<organism evidence="10 11">
    <name type="scientific">Mucilaginibacter limnophilus</name>
    <dbReference type="NCBI Taxonomy" id="1932778"/>
    <lineage>
        <taxon>Bacteria</taxon>
        <taxon>Pseudomonadati</taxon>
        <taxon>Bacteroidota</taxon>
        <taxon>Sphingobacteriia</taxon>
        <taxon>Sphingobacteriales</taxon>
        <taxon>Sphingobacteriaceae</taxon>
        <taxon>Mucilaginibacter</taxon>
    </lineage>
</organism>
<dbReference type="InterPro" id="IPR023296">
    <property type="entry name" value="Glyco_hydro_beta-prop_sf"/>
</dbReference>
<evidence type="ECO:0000256" key="6">
    <source>
        <dbReference type="PIRSR" id="PIRSR606710-2"/>
    </source>
</evidence>
<evidence type="ECO:0000256" key="3">
    <source>
        <dbReference type="ARBA" id="ARBA00022801"/>
    </source>
</evidence>
<feature type="signal peptide" evidence="9">
    <location>
        <begin position="1"/>
        <end position="27"/>
    </location>
</feature>
<dbReference type="AlphaFoldDB" id="A0A437MZD6"/>
<dbReference type="GO" id="GO:0004553">
    <property type="term" value="F:hydrolase activity, hydrolyzing O-glycosyl compounds"/>
    <property type="evidence" value="ECO:0007669"/>
    <property type="project" value="InterPro"/>
</dbReference>
<gene>
    <name evidence="10" type="ORF">EOD41_03365</name>
</gene>
<evidence type="ECO:0000256" key="5">
    <source>
        <dbReference type="PIRSR" id="PIRSR606710-1"/>
    </source>
</evidence>
<dbReference type="Proteomes" id="UP000282759">
    <property type="component" value="Unassembled WGS sequence"/>
</dbReference>
<evidence type="ECO:0000256" key="1">
    <source>
        <dbReference type="ARBA" id="ARBA00009865"/>
    </source>
</evidence>
<evidence type="ECO:0000313" key="10">
    <source>
        <dbReference type="EMBL" id="RVU02986.1"/>
    </source>
</evidence>
<dbReference type="CDD" id="cd18820">
    <property type="entry name" value="GH43_LbAraf43-like"/>
    <property type="match status" value="1"/>
</dbReference>
<feature type="active site" description="Proton acceptor" evidence="5">
    <location>
        <position position="61"/>
    </location>
</feature>
<dbReference type="SUPFAM" id="SSF75005">
    <property type="entry name" value="Arabinanase/levansucrase/invertase"/>
    <property type="match status" value="1"/>
</dbReference>
<feature type="compositionally biased region" description="Polar residues" evidence="8">
    <location>
        <begin position="355"/>
        <end position="369"/>
    </location>
</feature>
<comment type="caution">
    <text evidence="10">The sequence shown here is derived from an EMBL/GenBank/DDBJ whole genome shotgun (WGS) entry which is preliminary data.</text>
</comment>
<keyword evidence="4 7" id="KW-0326">Glycosidase</keyword>
<dbReference type="Gene3D" id="2.115.10.20">
    <property type="entry name" value="Glycosyl hydrolase domain, family 43"/>
    <property type="match status" value="1"/>
</dbReference>
<dbReference type="PANTHER" id="PTHR43817:SF1">
    <property type="entry name" value="HYDROLASE, FAMILY 43, PUTATIVE (AFU_ORTHOLOGUE AFUA_3G01660)-RELATED"/>
    <property type="match status" value="1"/>
</dbReference>
<feature type="chain" id="PRO_5019018441" evidence="9">
    <location>
        <begin position="28"/>
        <end position="377"/>
    </location>
</feature>
<protein>
    <submittedName>
        <fullName evidence="10">Glycosyl hydrolase family 43</fullName>
    </submittedName>
</protein>
<accession>A0A437MZD6</accession>
<evidence type="ECO:0000256" key="9">
    <source>
        <dbReference type="SAM" id="SignalP"/>
    </source>
</evidence>
<dbReference type="GO" id="GO:0005975">
    <property type="term" value="P:carbohydrate metabolic process"/>
    <property type="evidence" value="ECO:0007669"/>
    <property type="project" value="InterPro"/>
</dbReference>
<keyword evidence="2 9" id="KW-0732">Signal</keyword>
<dbReference type="EMBL" id="SACK01000001">
    <property type="protein sequence ID" value="RVU02986.1"/>
    <property type="molecule type" value="Genomic_DNA"/>
</dbReference>
<evidence type="ECO:0000256" key="8">
    <source>
        <dbReference type="SAM" id="MobiDB-lite"/>
    </source>
</evidence>
<proteinExistence type="inferred from homology"/>
<dbReference type="PANTHER" id="PTHR43817">
    <property type="entry name" value="GLYCOSYL HYDROLASE"/>
    <property type="match status" value="1"/>
</dbReference>
<dbReference type="Pfam" id="PF04616">
    <property type="entry name" value="Glyco_hydro_43"/>
    <property type="match status" value="1"/>
</dbReference>
<dbReference type="OrthoDB" id="177947at2"/>
<evidence type="ECO:0000256" key="2">
    <source>
        <dbReference type="ARBA" id="ARBA00022729"/>
    </source>
</evidence>
<feature type="region of interest" description="Disordered" evidence="8">
    <location>
        <begin position="355"/>
        <end position="377"/>
    </location>
</feature>
<evidence type="ECO:0000256" key="7">
    <source>
        <dbReference type="RuleBase" id="RU361187"/>
    </source>
</evidence>
<comment type="similarity">
    <text evidence="1 7">Belongs to the glycosyl hydrolase 43 family.</text>
</comment>
<dbReference type="InterPro" id="IPR006710">
    <property type="entry name" value="Glyco_hydro_43"/>
</dbReference>
<evidence type="ECO:0000256" key="4">
    <source>
        <dbReference type="ARBA" id="ARBA00023295"/>
    </source>
</evidence>
<sequence>MPILFTLFMKNKFLALLIAAIPFFAVACQKNPTGDTTEKVSATESKVKYFKNPVIPGDHADPFVAQKDGNYYFLSTKGGNIAIAKTRAMSQLSLANETVVWTPPENTDHSADLWAPELHFLSGKWYVYFAAAQRGVNDSNRMFVLENDSADPTQGNWIFKGRIFDSANDEWAIDGSILTIADKNYFIWSGWENANEKYKQYIYIAPMSNPWTLSGPRVKISSPTNDWERWEPDFLGAGVNEGPIALQHDANSPVFIIFSASRYSSDNYCLAQIQLKTDGNPLDAEDWINKKQVFTKSEKNMVFGPGHNGFFTSSSTDDKGVVQTENWFIYHARNLPNAPNQPRTSRMQKLTWNTDGSPNFGSAVSTGLNIPSPIGEQ</sequence>
<evidence type="ECO:0000313" key="11">
    <source>
        <dbReference type="Proteomes" id="UP000282759"/>
    </source>
</evidence>